<dbReference type="GO" id="GO:0019898">
    <property type="term" value="C:extrinsic component of membrane"/>
    <property type="evidence" value="ECO:0007669"/>
    <property type="project" value="InterPro"/>
</dbReference>
<keyword evidence="6" id="KW-0472">Membrane</keyword>
<comment type="similarity">
    <text evidence="7">Belongs to the PsbQ family.</text>
</comment>
<evidence type="ECO:0000256" key="5">
    <source>
        <dbReference type="ARBA" id="ARBA00023078"/>
    </source>
</evidence>
<dbReference type="PANTHER" id="PTHR33399">
    <property type="entry name" value="OXYGEN-EVOLVING ENHANCER PROTEIN 3-1, CHLOROPLASTIC"/>
    <property type="match status" value="1"/>
</dbReference>
<keyword evidence="2" id="KW-0150">Chloroplast</keyword>
<dbReference type="GO" id="GO:0005509">
    <property type="term" value="F:calcium ion binding"/>
    <property type="evidence" value="ECO:0007669"/>
    <property type="project" value="InterPro"/>
</dbReference>
<comment type="subcellular location">
    <subcellularLocation>
        <location evidence="1">Plastid</location>
        <location evidence="1">Chloroplast thylakoid membrane</location>
    </subcellularLocation>
</comment>
<dbReference type="PANTHER" id="PTHR33399:SF2">
    <property type="entry name" value="PHOTOSYNTHETIC NDH SUBUNIT OF LUMENAL LOCATION 3, CHLOROPLASTIC"/>
    <property type="match status" value="1"/>
</dbReference>
<dbReference type="Proteomes" id="UP001202328">
    <property type="component" value="Unassembled WGS sequence"/>
</dbReference>
<evidence type="ECO:0000256" key="2">
    <source>
        <dbReference type="ARBA" id="ARBA00022528"/>
    </source>
</evidence>
<dbReference type="InterPro" id="IPR008797">
    <property type="entry name" value="PSII_PsbQ"/>
</dbReference>
<name>A0AAD4S5Y1_9MAGN</name>
<proteinExistence type="inferred from homology"/>
<dbReference type="FunFam" id="1.20.120.290:FF:000003">
    <property type="entry name" value="Photosynthetic NDH subunit of lumenal location 3, chloroplastic"/>
    <property type="match status" value="1"/>
</dbReference>
<sequence>MAGLSNLNGIVGSETLLIKPKLFNGEKLHKRTPINLRIHSNMKTEEFHEHQTQLETNSNQTTTRRFLLGLAAATALSAQSGIEKSLAEDNGFSYTGPIPIPPIYNKIANEETGTRSFLKKGVYMANIGPQGSAFRLRKYAFDLLALEDLLNKDAWNYVRQYLRLKSTTMYYDFDKVISAAPVDEKKPLTDIANKLFDNFEQLYAAVKLKSLPKTETCYQDTAVLLQDIVNRFDAMA</sequence>
<evidence type="ECO:0000313" key="8">
    <source>
        <dbReference type="EMBL" id="KAI3863061.1"/>
    </source>
</evidence>
<evidence type="ECO:0000313" key="9">
    <source>
        <dbReference type="Proteomes" id="UP001202328"/>
    </source>
</evidence>
<dbReference type="EMBL" id="JAJJMB010014053">
    <property type="protein sequence ID" value="KAI3863061.1"/>
    <property type="molecule type" value="Genomic_DNA"/>
</dbReference>
<dbReference type="AlphaFoldDB" id="A0AAD4S5Y1"/>
<organism evidence="8 9">
    <name type="scientific">Papaver atlanticum</name>
    <dbReference type="NCBI Taxonomy" id="357466"/>
    <lineage>
        <taxon>Eukaryota</taxon>
        <taxon>Viridiplantae</taxon>
        <taxon>Streptophyta</taxon>
        <taxon>Embryophyta</taxon>
        <taxon>Tracheophyta</taxon>
        <taxon>Spermatophyta</taxon>
        <taxon>Magnoliopsida</taxon>
        <taxon>Ranunculales</taxon>
        <taxon>Papaveraceae</taxon>
        <taxon>Papaveroideae</taxon>
        <taxon>Papaver</taxon>
    </lineage>
</organism>
<accession>A0AAD4S5Y1</accession>
<keyword evidence="5" id="KW-0793">Thylakoid</keyword>
<dbReference type="Gene3D" id="1.20.120.290">
    <property type="entry name" value="Oxygen-evolving enhancer protein 3 (PsbQ), four-helix up-down bundle"/>
    <property type="match status" value="1"/>
</dbReference>
<dbReference type="GO" id="GO:0009767">
    <property type="term" value="P:photosynthetic electron transport chain"/>
    <property type="evidence" value="ECO:0007669"/>
    <property type="project" value="TreeGrafter"/>
</dbReference>
<keyword evidence="9" id="KW-1185">Reference proteome</keyword>
<dbReference type="InterPro" id="IPR023222">
    <property type="entry name" value="PsbQ-like_dom_sf"/>
</dbReference>
<dbReference type="SUPFAM" id="SSF101112">
    <property type="entry name" value="Oxygen-evolving enhancer protein 3"/>
    <property type="match status" value="1"/>
</dbReference>
<dbReference type="GO" id="GO:0009654">
    <property type="term" value="C:photosystem II oxygen evolving complex"/>
    <property type="evidence" value="ECO:0007669"/>
    <property type="project" value="InterPro"/>
</dbReference>
<evidence type="ECO:0000256" key="4">
    <source>
        <dbReference type="ARBA" id="ARBA00022946"/>
    </source>
</evidence>
<keyword evidence="3" id="KW-0934">Plastid</keyword>
<gene>
    <name evidence="8" type="ORF">MKW98_015519</name>
</gene>
<reference evidence="8" key="1">
    <citation type="submission" date="2022-04" db="EMBL/GenBank/DDBJ databases">
        <title>A functionally conserved STORR gene fusion in Papaver species that diverged 16.8 million years ago.</title>
        <authorList>
            <person name="Catania T."/>
        </authorList>
    </citation>
    <scope>NUCLEOTIDE SEQUENCE</scope>
    <source>
        <strain evidence="8">S-188037</strain>
    </source>
</reference>
<keyword evidence="4" id="KW-0809">Transit peptide</keyword>
<dbReference type="InterPro" id="IPR054099">
    <property type="entry name" value="PSII_PsbQ_pln"/>
</dbReference>
<evidence type="ECO:0000256" key="1">
    <source>
        <dbReference type="ARBA" id="ARBA00004334"/>
    </source>
</evidence>
<evidence type="ECO:0000256" key="3">
    <source>
        <dbReference type="ARBA" id="ARBA00022640"/>
    </source>
</evidence>
<evidence type="ECO:0000256" key="7">
    <source>
        <dbReference type="ARBA" id="ARBA00035649"/>
    </source>
</evidence>
<protein>
    <submittedName>
        <fullName evidence="8">Uncharacterized protein</fullName>
    </submittedName>
</protein>
<dbReference type="GO" id="GO:0009535">
    <property type="term" value="C:chloroplast thylakoid membrane"/>
    <property type="evidence" value="ECO:0007669"/>
    <property type="project" value="UniProtKB-SubCell"/>
</dbReference>
<evidence type="ECO:0000256" key="6">
    <source>
        <dbReference type="ARBA" id="ARBA00023136"/>
    </source>
</evidence>
<dbReference type="Pfam" id="PF05757">
    <property type="entry name" value="PsbQ"/>
    <property type="match status" value="1"/>
</dbReference>
<comment type="caution">
    <text evidence="8">The sequence shown here is derived from an EMBL/GenBank/DDBJ whole genome shotgun (WGS) entry which is preliminary data.</text>
</comment>